<dbReference type="InterPro" id="IPR000644">
    <property type="entry name" value="CBS_dom"/>
</dbReference>
<dbReference type="SMART" id="SM00116">
    <property type="entry name" value="CBS"/>
    <property type="match status" value="2"/>
</dbReference>
<keyword evidence="4" id="KW-0808">Transferase</keyword>
<keyword evidence="1 2" id="KW-0129">CBS domain</keyword>
<gene>
    <name evidence="5" type="ORF">E4650_03015</name>
    <name evidence="4" type="ORF">SAMN04488588_0344</name>
</gene>
<dbReference type="AlphaFoldDB" id="A0A1G6IFA1"/>
<dbReference type="RefSeq" id="WP_091402243.1">
    <property type="nucleotide sequence ID" value="NZ_FMYV01000001.1"/>
</dbReference>
<evidence type="ECO:0000313" key="7">
    <source>
        <dbReference type="Proteomes" id="UP000297288"/>
    </source>
</evidence>
<dbReference type="SUPFAM" id="SSF54631">
    <property type="entry name" value="CBS-domain pair"/>
    <property type="match status" value="1"/>
</dbReference>
<keyword evidence="4" id="KW-0418">Kinase</keyword>
<dbReference type="PANTHER" id="PTHR43080">
    <property type="entry name" value="CBS DOMAIN-CONTAINING PROTEIN CBSX3, MITOCHONDRIAL"/>
    <property type="match status" value="1"/>
</dbReference>
<dbReference type="EMBL" id="FMYV01000001">
    <property type="protein sequence ID" value="SDC04705.1"/>
    <property type="molecule type" value="Genomic_DNA"/>
</dbReference>
<dbReference type="OrthoDB" id="9797578at2"/>
<evidence type="ECO:0000256" key="2">
    <source>
        <dbReference type="PROSITE-ProRule" id="PRU00703"/>
    </source>
</evidence>
<evidence type="ECO:0000313" key="4">
    <source>
        <dbReference type="EMBL" id="SDC04705.1"/>
    </source>
</evidence>
<feature type="domain" description="CBS" evidence="3">
    <location>
        <begin position="91"/>
        <end position="148"/>
    </location>
</feature>
<dbReference type="Gene3D" id="3.30.565.10">
    <property type="entry name" value="Histidine kinase-like ATPase, C-terminal domain"/>
    <property type="match status" value="1"/>
</dbReference>
<dbReference type="InterPro" id="IPR046342">
    <property type="entry name" value="CBS_dom_sf"/>
</dbReference>
<dbReference type="EMBL" id="SRME01000001">
    <property type="protein sequence ID" value="TGG89180.1"/>
    <property type="molecule type" value="Genomic_DNA"/>
</dbReference>
<reference evidence="5 7" key="2">
    <citation type="submission" date="2019-04" db="EMBL/GenBank/DDBJ databases">
        <title>Draft genome sequence data and analysis of a Fermenting Bacterium, Geotoga petraea strain HO-Geo1, isolated from heavy-oil petroleum reservoir in Russia.</title>
        <authorList>
            <person name="Grouzdev D.S."/>
            <person name="Semenova E.M."/>
            <person name="Sokolova D.S."/>
            <person name="Tourova T.P."/>
            <person name="Poltaraus A.B."/>
            <person name="Nazina T.N."/>
        </authorList>
    </citation>
    <scope>NUCLEOTIDE SEQUENCE [LARGE SCALE GENOMIC DNA]</scope>
    <source>
        <strain evidence="5 7">HO-Geo1</strain>
    </source>
</reference>
<dbReference type="Pfam" id="PF00571">
    <property type="entry name" value="CBS"/>
    <property type="match status" value="2"/>
</dbReference>
<keyword evidence="6" id="KW-1185">Reference proteome</keyword>
<dbReference type="GO" id="GO:0016301">
    <property type="term" value="F:kinase activity"/>
    <property type="evidence" value="ECO:0007669"/>
    <property type="project" value="UniProtKB-KW"/>
</dbReference>
<organism evidence="4 6">
    <name type="scientific">Geotoga petraea</name>
    <dbReference type="NCBI Taxonomy" id="28234"/>
    <lineage>
        <taxon>Bacteria</taxon>
        <taxon>Thermotogati</taxon>
        <taxon>Thermotogota</taxon>
        <taxon>Thermotogae</taxon>
        <taxon>Petrotogales</taxon>
        <taxon>Petrotogaceae</taxon>
        <taxon>Geotoga</taxon>
    </lineage>
</organism>
<accession>A0A1G6IFA1</accession>
<sequence>MISPHNDVDKLVNILSKVFSNTSIENIMSSPPIVVTEETKIKYAKEVMRIKGISGMPVIKRNLKLAGILSIEDIIKVFESGDLNDRVDKWMTKDVVYLSNTDTIMKFLELNDSKKFGRYPVCNDSGKVVGVVTKLDILEWMFKKLGYIYVHDDRRYKTLNKQFVSSITGEEVNRENSDFKFKVNYKSVEMVGLGATKLKKFLIEKGIKQDLVRKISISTYEGEANIVIHSNSEGCIYCWINEDHIKVFIEDRGKGIEDIETALTEGYSTAPENVREKGFGAGMGLPNMKRFSDRMTLISSLNKGVKLEMLFYLNDQGG</sequence>
<dbReference type="InterPro" id="IPR036890">
    <property type="entry name" value="HATPase_C_sf"/>
</dbReference>
<dbReference type="CDD" id="cd02205">
    <property type="entry name" value="CBS_pair_SF"/>
    <property type="match status" value="1"/>
</dbReference>
<dbReference type="PROSITE" id="PS51371">
    <property type="entry name" value="CBS"/>
    <property type="match status" value="2"/>
</dbReference>
<feature type="domain" description="CBS" evidence="3">
    <location>
        <begin position="28"/>
        <end position="86"/>
    </location>
</feature>
<evidence type="ECO:0000259" key="3">
    <source>
        <dbReference type="PROSITE" id="PS51371"/>
    </source>
</evidence>
<evidence type="ECO:0000313" key="6">
    <source>
        <dbReference type="Proteomes" id="UP000199322"/>
    </source>
</evidence>
<proteinExistence type="predicted"/>
<dbReference type="Proteomes" id="UP000297288">
    <property type="component" value="Unassembled WGS sequence"/>
</dbReference>
<evidence type="ECO:0000313" key="5">
    <source>
        <dbReference type="EMBL" id="TGG89180.1"/>
    </source>
</evidence>
<dbReference type="STRING" id="28234.SAMN04488588_0344"/>
<name>A0A1G6IFA1_9BACT</name>
<protein>
    <submittedName>
        <fullName evidence="4">Anti-sigma regulatory factor (Ser/Thr protein kinase)</fullName>
    </submittedName>
    <submittedName>
        <fullName evidence="5">CBS domain-containing protein</fullName>
    </submittedName>
</protein>
<dbReference type="Gene3D" id="3.10.580.10">
    <property type="entry name" value="CBS-domain"/>
    <property type="match status" value="2"/>
</dbReference>
<evidence type="ECO:0000256" key="1">
    <source>
        <dbReference type="ARBA" id="ARBA00023122"/>
    </source>
</evidence>
<dbReference type="InterPro" id="IPR003594">
    <property type="entry name" value="HATPase_dom"/>
</dbReference>
<dbReference type="SUPFAM" id="SSF55874">
    <property type="entry name" value="ATPase domain of HSP90 chaperone/DNA topoisomerase II/histidine kinase"/>
    <property type="match status" value="1"/>
</dbReference>
<dbReference type="PANTHER" id="PTHR43080:SF2">
    <property type="entry name" value="CBS DOMAIN-CONTAINING PROTEIN"/>
    <property type="match status" value="1"/>
</dbReference>
<dbReference type="InterPro" id="IPR051257">
    <property type="entry name" value="Diverse_CBS-Domain"/>
</dbReference>
<dbReference type="Pfam" id="PF02518">
    <property type="entry name" value="HATPase_c"/>
    <property type="match status" value="1"/>
</dbReference>
<reference evidence="4 6" key="1">
    <citation type="submission" date="2016-10" db="EMBL/GenBank/DDBJ databases">
        <authorList>
            <person name="de Groot N.N."/>
        </authorList>
    </citation>
    <scope>NUCLEOTIDE SEQUENCE [LARGE SCALE GENOMIC DNA]</scope>
    <source>
        <strain evidence="4 6">WG14</strain>
    </source>
</reference>
<dbReference type="Proteomes" id="UP000199322">
    <property type="component" value="Unassembled WGS sequence"/>
</dbReference>